<name>U1NAI8_9EURY</name>
<protein>
    <submittedName>
        <fullName evidence="3">Spermidine/putrescine-binding periplasmic protein</fullName>
    </submittedName>
</protein>
<keyword evidence="1" id="KW-0732">Signal</keyword>
<dbReference type="SUPFAM" id="SSF53850">
    <property type="entry name" value="Periplasmic binding protein-like II"/>
    <property type="match status" value="1"/>
</dbReference>
<dbReference type="Gene3D" id="3.40.190.10">
    <property type="entry name" value="Periplasmic binding protein-like II"/>
    <property type="match status" value="2"/>
</dbReference>
<sequence>MSPRSPPPSDSAPEVSDAPALPRRAFLGTIGAGTVSALSGCLGSGDSPSPSSLFSWPPQTDTDRVVLRSVYGRWLDWAQGRFEDEYGISFRNWEDPALWNYHPTETDALSPVLNPIHDHVLDPVSDRLGNPLSSTHGPTRAIDAVDVRPGWLEAGVENGSVKPLPVEKMPAWENIPERFRDGVHRQDGETYGVPTEAVLTTLAYNTDAFDEPPDSWDVLWDDRFDGEVVLGGGYWDLPLIAALYTEQDPKSPDDFEAIRDALERLKAQDVTMAYRDEVIETFQSDEAVVGTMWQSMAYRARFDRGLAVDYTVPREGSVYKCYYNIVPTDAPNPMAALRLLNWLSRPEAAAELFERERAVPAAGVGDELSHDVASYIRWDDSWTLYRTFPLSDDLSEGYGEIMRDVS</sequence>
<dbReference type="Pfam" id="PF13416">
    <property type="entry name" value="SBP_bac_8"/>
    <property type="match status" value="1"/>
</dbReference>
<reference evidence="3 4" key="1">
    <citation type="journal article" date="2013" name="PLoS ONE">
        <title>Assembly-driven community genomics of a hypersaline microbial ecosystem.</title>
        <authorList>
            <person name="Podell S."/>
            <person name="Ugalde J.A."/>
            <person name="Narasingarao P."/>
            <person name="Banfield J.F."/>
            <person name="Heidelberg K.B."/>
            <person name="Allen E.E."/>
        </authorList>
    </citation>
    <scope>NUCLEOTIDE SEQUENCE [LARGE SCALE GENOMIC DNA]</scope>
    <source>
        <strain evidence="4">J07HQW2</strain>
    </source>
</reference>
<proteinExistence type="predicted"/>
<dbReference type="eggNOG" id="arCOG00220">
    <property type="taxonomic scope" value="Archaea"/>
</dbReference>
<dbReference type="EMBL" id="KE356561">
    <property type="protein sequence ID" value="ERG93840.1"/>
    <property type="molecule type" value="Genomic_DNA"/>
</dbReference>
<organism evidence="3 4">
    <name type="scientific">Haloquadratum walsbyi J07HQW2</name>
    <dbReference type="NCBI Taxonomy" id="1238425"/>
    <lineage>
        <taxon>Archaea</taxon>
        <taxon>Methanobacteriati</taxon>
        <taxon>Methanobacteriota</taxon>
        <taxon>Stenosarchaea group</taxon>
        <taxon>Halobacteria</taxon>
        <taxon>Halobacteriales</taxon>
        <taxon>Haloferacaceae</taxon>
        <taxon>Haloquadratum</taxon>
    </lineage>
</organism>
<dbReference type="InterPro" id="IPR006311">
    <property type="entry name" value="TAT_signal"/>
</dbReference>
<evidence type="ECO:0000313" key="3">
    <source>
        <dbReference type="EMBL" id="ERG93840.1"/>
    </source>
</evidence>
<dbReference type="InterPro" id="IPR006059">
    <property type="entry name" value="SBP"/>
</dbReference>
<feature type="compositionally biased region" description="Pro residues" evidence="2">
    <location>
        <begin position="1"/>
        <end position="10"/>
    </location>
</feature>
<dbReference type="Proteomes" id="UP000030710">
    <property type="component" value="Unassembled WGS sequence"/>
</dbReference>
<gene>
    <name evidence="3" type="ORF">J07HQW2_00274</name>
</gene>
<evidence type="ECO:0000313" key="4">
    <source>
        <dbReference type="Proteomes" id="UP000030710"/>
    </source>
</evidence>
<dbReference type="PROSITE" id="PS51318">
    <property type="entry name" value="TAT"/>
    <property type="match status" value="1"/>
</dbReference>
<feature type="region of interest" description="Disordered" evidence="2">
    <location>
        <begin position="1"/>
        <end position="20"/>
    </location>
</feature>
<evidence type="ECO:0000256" key="1">
    <source>
        <dbReference type="ARBA" id="ARBA00022729"/>
    </source>
</evidence>
<dbReference type="PANTHER" id="PTHR30222">
    <property type="entry name" value="SPERMIDINE/PUTRESCINE-BINDING PERIPLASMIC PROTEIN"/>
    <property type="match status" value="1"/>
</dbReference>
<dbReference type="AlphaFoldDB" id="U1NAI8"/>
<dbReference type="STRING" id="1238425.J07HQW2_00274"/>
<dbReference type="HOGENOM" id="CLU_728851_0_0_2"/>
<dbReference type="PANTHER" id="PTHR30222:SF17">
    <property type="entry name" value="SPERMIDINE_PUTRESCINE-BINDING PERIPLASMIC PROTEIN"/>
    <property type="match status" value="1"/>
</dbReference>
<evidence type="ECO:0000256" key="2">
    <source>
        <dbReference type="SAM" id="MobiDB-lite"/>
    </source>
</evidence>
<accession>U1NAI8</accession>